<dbReference type="RefSeq" id="WP_147852152.1">
    <property type="nucleotide sequence ID" value="NZ_VDUZ01000072.1"/>
</dbReference>
<dbReference type="AlphaFoldDB" id="A0A5C8P8Z9"/>
<protein>
    <submittedName>
        <fullName evidence="1">DUF429 domain-containing protein</fullName>
    </submittedName>
</protein>
<reference evidence="1 2" key="1">
    <citation type="submission" date="2019-06" db="EMBL/GenBank/DDBJ databases">
        <title>New taxonomy in bacterial strain CC-CFT640, isolated from vineyard.</title>
        <authorList>
            <person name="Lin S.-Y."/>
            <person name="Tsai C.-F."/>
            <person name="Young C.-C."/>
        </authorList>
    </citation>
    <scope>NUCLEOTIDE SEQUENCE [LARGE SCALE GENOMIC DNA]</scope>
    <source>
        <strain evidence="1 2">CC-CFT640</strain>
    </source>
</reference>
<gene>
    <name evidence="1" type="ORF">FHP25_37585</name>
</gene>
<evidence type="ECO:0000313" key="1">
    <source>
        <dbReference type="EMBL" id="TXL69793.1"/>
    </source>
</evidence>
<proteinExistence type="predicted"/>
<dbReference type="OrthoDB" id="9811476at2"/>
<evidence type="ECO:0000313" key="2">
    <source>
        <dbReference type="Proteomes" id="UP000321638"/>
    </source>
</evidence>
<dbReference type="EMBL" id="VDUZ01000072">
    <property type="protein sequence ID" value="TXL69793.1"/>
    <property type="molecule type" value="Genomic_DNA"/>
</dbReference>
<comment type="caution">
    <text evidence="1">The sequence shown here is derived from an EMBL/GenBank/DDBJ whole genome shotgun (WGS) entry which is preliminary data.</text>
</comment>
<organism evidence="1 2">
    <name type="scientific">Vineibacter terrae</name>
    <dbReference type="NCBI Taxonomy" id="2586908"/>
    <lineage>
        <taxon>Bacteria</taxon>
        <taxon>Pseudomonadati</taxon>
        <taxon>Pseudomonadota</taxon>
        <taxon>Alphaproteobacteria</taxon>
        <taxon>Hyphomicrobiales</taxon>
        <taxon>Vineibacter</taxon>
    </lineage>
</organism>
<dbReference type="Pfam" id="PF04250">
    <property type="entry name" value="DUF429"/>
    <property type="match status" value="1"/>
</dbReference>
<dbReference type="InterPro" id="IPR007362">
    <property type="entry name" value="DUF429"/>
</dbReference>
<sequence length="247" mass="27134">MSRWIAGVDGCRAGWIAVLRNIESGDWRFRFVPVLADLVDCEEQPHIIAVDMPTGFLDCAVRGGRACEHAARRLLVGKASSVFPTPCRGALAAATHAEACTINRRSGGGGTGLGLSQQAFHLFPKMRELDALLRSRPALAGRIHEAHPELAFMRMNGGHPVLAPKRLPEGQRRRQRLLDDHAFAATSQTWARYRREAGLRRIDAGLDDALDAAAVCRTALLIHRAEATRLPEATDRDSFGLPMAIWY</sequence>
<dbReference type="Proteomes" id="UP000321638">
    <property type="component" value="Unassembled WGS sequence"/>
</dbReference>
<name>A0A5C8P8Z9_9HYPH</name>
<accession>A0A5C8P8Z9</accession>
<keyword evidence="2" id="KW-1185">Reference proteome</keyword>